<dbReference type="InterPro" id="IPR000182">
    <property type="entry name" value="GNAT_dom"/>
</dbReference>
<dbReference type="GO" id="GO:0016747">
    <property type="term" value="F:acyltransferase activity, transferring groups other than amino-acyl groups"/>
    <property type="evidence" value="ECO:0007669"/>
    <property type="project" value="InterPro"/>
</dbReference>
<reference evidence="2 3" key="1">
    <citation type="submission" date="2020-08" db="EMBL/GenBank/DDBJ databases">
        <title>Genomic Encyclopedia of Type Strains, Phase IV (KMG-V): Genome sequencing to study the core and pangenomes of soil and plant-associated prokaryotes.</title>
        <authorList>
            <person name="Whitman W."/>
        </authorList>
    </citation>
    <scope>NUCLEOTIDE SEQUENCE [LARGE SCALE GENOMIC DNA]</scope>
    <source>
        <strain evidence="2 3">SEMIA 414</strain>
    </source>
</reference>
<name>A0A7W6XZC6_9HYPH</name>
<dbReference type="Gene3D" id="3.40.630.30">
    <property type="match status" value="1"/>
</dbReference>
<dbReference type="Proteomes" id="UP000533724">
    <property type="component" value="Unassembled WGS sequence"/>
</dbReference>
<proteinExistence type="predicted"/>
<keyword evidence="2" id="KW-0808">Transferase</keyword>
<sequence length="250" mass="28620">MLEVRPTTQIDLEEIKAWLEIEDRAHREWEAARTEERWFDPGPTKGFLCNFDSYIRPAFDNGDMFTFINGGEAIGFSSGGLTERGIFEIRPDMRGTGLGRWFANWMIERAKAQGTEAGLYIDCAPRSSLDFWVRMGFTHHKESYSGEYAYMLLPRNNEVPKGRLVKSEISVLEKLCDELPDFESRPLFGSVVDAIEDQSGNLHFAQRLILPAVLWQGSRHPWLRVVVEGVPLIFDELYDLSRSNAGPKRD</sequence>
<feature type="domain" description="N-acetyltransferase" evidence="1">
    <location>
        <begin position="2"/>
        <end position="156"/>
    </location>
</feature>
<protein>
    <submittedName>
        <fullName evidence="2">GNAT superfamily N-acetyltransferase</fullName>
    </submittedName>
</protein>
<evidence type="ECO:0000313" key="3">
    <source>
        <dbReference type="Proteomes" id="UP000533724"/>
    </source>
</evidence>
<dbReference type="Pfam" id="PF00583">
    <property type="entry name" value="Acetyltransf_1"/>
    <property type="match status" value="1"/>
</dbReference>
<dbReference type="RefSeq" id="WP_184501959.1">
    <property type="nucleotide sequence ID" value="NZ_JACIHI010000024.1"/>
</dbReference>
<comment type="caution">
    <text evidence="2">The sequence shown here is derived from an EMBL/GenBank/DDBJ whole genome shotgun (WGS) entry which is preliminary data.</text>
</comment>
<dbReference type="PROSITE" id="PS51186">
    <property type="entry name" value="GNAT"/>
    <property type="match status" value="1"/>
</dbReference>
<evidence type="ECO:0000313" key="2">
    <source>
        <dbReference type="EMBL" id="MBB4443497.1"/>
    </source>
</evidence>
<organism evidence="2 3">
    <name type="scientific">Rhizobium esperanzae</name>
    <dbReference type="NCBI Taxonomy" id="1967781"/>
    <lineage>
        <taxon>Bacteria</taxon>
        <taxon>Pseudomonadati</taxon>
        <taxon>Pseudomonadota</taxon>
        <taxon>Alphaproteobacteria</taxon>
        <taxon>Hyphomicrobiales</taxon>
        <taxon>Rhizobiaceae</taxon>
        <taxon>Rhizobium/Agrobacterium group</taxon>
        <taxon>Rhizobium</taxon>
    </lineage>
</organism>
<dbReference type="EMBL" id="JACIHI010000024">
    <property type="protein sequence ID" value="MBB4443497.1"/>
    <property type="molecule type" value="Genomic_DNA"/>
</dbReference>
<evidence type="ECO:0000259" key="1">
    <source>
        <dbReference type="PROSITE" id="PS51186"/>
    </source>
</evidence>
<dbReference type="AlphaFoldDB" id="A0A7W6XZC6"/>
<gene>
    <name evidence="2" type="ORF">GGE15_006799</name>
</gene>
<accession>A0A7W6XZC6</accession>
<dbReference type="InterPro" id="IPR016181">
    <property type="entry name" value="Acyl_CoA_acyltransferase"/>
</dbReference>
<dbReference type="SUPFAM" id="SSF55729">
    <property type="entry name" value="Acyl-CoA N-acyltransferases (Nat)"/>
    <property type="match status" value="1"/>
</dbReference>